<feature type="domain" description="AAA+ ATPase" evidence="1">
    <location>
        <begin position="36"/>
        <end position="153"/>
    </location>
</feature>
<dbReference type="Gene3D" id="3.40.50.300">
    <property type="entry name" value="P-loop containing nucleotide triphosphate hydrolases"/>
    <property type="match status" value="1"/>
</dbReference>
<dbReference type="Gene3D" id="3.40.50.10140">
    <property type="entry name" value="Toll/interleukin-1 receptor homology (TIR) domain"/>
    <property type="match status" value="1"/>
</dbReference>
<keyword evidence="3" id="KW-1185">Reference proteome</keyword>
<dbReference type="Proteomes" id="UP000076927">
    <property type="component" value="Chromosome"/>
</dbReference>
<dbReference type="OrthoDB" id="2531964at2"/>
<organism evidence="2 3">
    <name type="scientific">Paenibacillus swuensis</name>
    <dbReference type="NCBI Taxonomy" id="1178515"/>
    <lineage>
        <taxon>Bacteria</taxon>
        <taxon>Bacillati</taxon>
        <taxon>Bacillota</taxon>
        <taxon>Bacilli</taxon>
        <taxon>Bacillales</taxon>
        <taxon>Paenibacillaceae</taxon>
        <taxon>Paenibacillus</taxon>
    </lineage>
</organism>
<dbReference type="SUPFAM" id="SSF52540">
    <property type="entry name" value="P-loop containing nucleoside triphosphate hydrolases"/>
    <property type="match status" value="1"/>
</dbReference>
<evidence type="ECO:0000259" key="1">
    <source>
        <dbReference type="SMART" id="SM00382"/>
    </source>
</evidence>
<dbReference type="KEGG" id="pswu:SY83_06145"/>
<proteinExistence type="predicted"/>
<dbReference type="GO" id="GO:0007165">
    <property type="term" value="P:signal transduction"/>
    <property type="evidence" value="ECO:0007669"/>
    <property type="project" value="InterPro"/>
</dbReference>
<dbReference type="InterPro" id="IPR027417">
    <property type="entry name" value="P-loop_NTPase"/>
</dbReference>
<accession>A0A172TFX6</accession>
<dbReference type="InterPro" id="IPR035897">
    <property type="entry name" value="Toll_tir_struct_dom_sf"/>
</dbReference>
<evidence type="ECO:0000313" key="3">
    <source>
        <dbReference type="Proteomes" id="UP000076927"/>
    </source>
</evidence>
<name>A0A172TFX6_9BACL</name>
<dbReference type="SUPFAM" id="SSF52200">
    <property type="entry name" value="Toll/Interleukin receptor TIR domain"/>
    <property type="match status" value="1"/>
</dbReference>
<dbReference type="AlphaFoldDB" id="A0A172TFX6"/>
<dbReference type="PATRIC" id="fig|1178515.4.peg.1231"/>
<sequence>MPQPLLEDVYKRSGIPTYTFVRPTEYQRLYVALRTKGRGLVVEGPSGIGKTTSIIKAIEELGTGSTVIKLSARKNEDRARIENLPNEKNFGTAIIDDFHRLNDQTKQAIADFMKTLADEDAENSKIVIVGINKAGDSLVSFAPDLNNRIDTIRFETNPIDKVIELITNGEGALKINLNTKEEIAREANGSFHIAQLLCYETCLAANILEAETEHNHVEISFDLVREKVFEDLGRQFYLAAREFATGPKLRREGRAPYLHILHWLAVGNEWTLDLVQAIRDNPEQRGSVGQVVDKGFLDSFLNGEHKDLFSEVLHFDNLTNTLSVEDPKFVYYIRNILWNKFARQVGYSSITFKTSYDFALSFAGSDRDVAEAIFEGLSVEELSVFYDKNEQARILAENVEDYLSPIYRTEAQFVVVLLGPEYPKRIWTKFESEQFKHRFGENSVIPIWFSYAPPSLFDETRKYGGIEYNRDKDLTEQANYIVDKLIQKIAEVRISANSEQ</sequence>
<reference evidence="2 3" key="1">
    <citation type="submission" date="2015-01" db="EMBL/GenBank/DDBJ databases">
        <title>Paenibacillus swuensis/DY6/whole genome sequencing.</title>
        <authorList>
            <person name="Kim M.K."/>
            <person name="Srinivasan S."/>
            <person name="Lee J.-J."/>
        </authorList>
    </citation>
    <scope>NUCLEOTIDE SEQUENCE [LARGE SCALE GENOMIC DNA]</scope>
    <source>
        <strain evidence="2 3">DY6</strain>
    </source>
</reference>
<dbReference type="EMBL" id="CP011388">
    <property type="protein sequence ID" value="ANE45941.1"/>
    <property type="molecule type" value="Genomic_DNA"/>
</dbReference>
<gene>
    <name evidence="2" type="ORF">SY83_06145</name>
</gene>
<dbReference type="RefSeq" id="WP_068605225.1">
    <property type="nucleotide sequence ID" value="NZ_CP011388.1"/>
</dbReference>
<dbReference type="SMART" id="SM00382">
    <property type="entry name" value="AAA"/>
    <property type="match status" value="1"/>
</dbReference>
<dbReference type="InterPro" id="IPR003593">
    <property type="entry name" value="AAA+_ATPase"/>
</dbReference>
<protein>
    <submittedName>
        <fullName evidence="2">ATPase</fullName>
    </submittedName>
</protein>
<dbReference type="CDD" id="cd00009">
    <property type="entry name" value="AAA"/>
    <property type="match status" value="1"/>
</dbReference>
<evidence type="ECO:0000313" key="2">
    <source>
        <dbReference type="EMBL" id="ANE45941.1"/>
    </source>
</evidence>